<accession>A0A6G1FBP0</accession>
<comment type="subcellular location">
    <subcellularLocation>
        <location evidence="1">Nucleus</location>
    </subcellularLocation>
</comment>
<dbReference type="PANTHER" id="PTHR13948">
    <property type="entry name" value="RNA-BINDING PROTEIN"/>
    <property type="match status" value="1"/>
</dbReference>
<keyword evidence="5" id="KW-1185">Reference proteome</keyword>
<dbReference type="PANTHER" id="PTHR13948:SF38">
    <property type="entry name" value="D111_G-PATCH DOMAIN-CONTAINING PROTEIN"/>
    <property type="match status" value="1"/>
</dbReference>
<name>A0A6G1FBP0_9ORYZ</name>
<comment type="caution">
    <text evidence="4">The sequence shown here is derived from an EMBL/GenBank/DDBJ whole genome shotgun (WGS) entry which is preliminary data.</text>
</comment>
<keyword evidence="2" id="KW-0539">Nucleus</keyword>
<dbReference type="GO" id="GO:0003723">
    <property type="term" value="F:RNA binding"/>
    <property type="evidence" value="ECO:0007669"/>
    <property type="project" value="TreeGrafter"/>
</dbReference>
<dbReference type="Proteomes" id="UP000479710">
    <property type="component" value="Unassembled WGS sequence"/>
</dbReference>
<dbReference type="CDD" id="cd16074">
    <property type="entry name" value="OCRE"/>
    <property type="match status" value="1"/>
</dbReference>
<proteinExistence type="predicted"/>
<dbReference type="InterPro" id="IPR041591">
    <property type="entry name" value="OCRE"/>
</dbReference>
<dbReference type="GO" id="GO:0005634">
    <property type="term" value="C:nucleus"/>
    <property type="evidence" value="ECO:0007669"/>
    <property type="project" value="UniProtKB-SubCell"/>
</dbReference>
<evidence type="ECO:0000259" key="3">
    <source>
        <dbReference type="Pfam" id="PF17780"/>
    </source>
</evidence>
<dbReference type="OrthoDB" id="4822at2759"/>
<protein>
    <recommendedName>
        <fullName evidence="3">OCRE domain-containing protein</fullName>
    </recommendedName>
</protein>
<reference evidence="4 5" key="1">
    <citation type="submission" date="2019-11" db="EMBL/GenBank/DDBJ databases">
        <title>Whole genome sequence of Oryza granulata.</title>
        <authorList>
            <person name="Li W."/>
        </authorList>
    </citation>
    <scope>NUCLEOTIDE SEQUENCE [LARGE SCALE GENOMIC DNA]</scope>
    <source>
        <strain evidence="5">cv. Menghai</strain>
        <tissue evidence="4">Leaf</tissue>
    </source>
</reference>
<dbReference type="EMBL" id="SPHZ02000001">
    <property type="protein sequence ID" value="KAF0934366.1"/>
    <property type="molecule type" value="Genomic_DNA"/>
</dbReference>
<evidence type="ECO:0000256" key="1">
    <source>
        <dbReference type="ARBA" id="ARBA00004123"/>
    </source>
</evidence>
<dbReference type="AlphaFoldDB" id="A0A6G1FBP0"/>
<feature type="domain" description="OCRE" evidence="3">
    <location>
        <begin position="14"/>
        <end position="54"/>
    </location>
</feature>
<organism evidence="4 5">
    <name type="scientific">Oryza meyeriana var. granulata</name>
    <dbReference type="NCBI Taxonomy" id="110450"/>
    <lineage>
        <taxon>Eukaryota</taxon>
        <taxon>Viridiplantae</taxon>
        <taxon>Streptophyta</taxon>
        <taxon>Embryophyta</taxon>
        <taxon>Tracheophyta</taxon>
        <taxon>Spermatophyta</taxon>
        <taxon>Magnoliopsida</taxon>
        <taxon>Liliopsida</taxon>
        <taxon>Poales</taxon>
        <taxon>Poaceae</taxon>
        <taxon>BOP clade</taxon>
        <taxon>Oryzoideae</taxon>
        <taxon>Oryzeae</taxon>
        <taxon>Oryzinae</taxon>
        <taxon>Oryza</taxon>
        <taxon>Oryza meyeriana</taxon>
    </lineage>
</organism>
<dbReference type="Pfam" id="PF17780">
    <property type="entry name" value="OCRE"/>
    <property type="match status" value="1"/>
</dbReference>
<evidence type="ECO:0000313" key="5">
    <source>
        <dbReference type="Proteomes" id="UP000479710"/>
    </source>
</evidence>
<gene>
    <name evidence="4" type="ORF">E2562_024995</name>
</gene>
<evidence type="ECO:0000313" key="4">
    <source>
        <dbReference type="EMBL" id="KAF0934366.1"/>
    </source>
</evidence>
<sequence>MDGDGGEDGSASGARFEWDEDSQLYYHASTGFYHDPVAGWYYSSRDGQYYIYDNGNYMPWTPDADWNQIYHINRMRQSGHHQNEQHFLKHNDAGSWIQDSAVMLSVSKEVPWCLMLNELHGGFCNEFGVPFLLGSPERNVKKNKMAI</sequence>
<dbReference type="GO" id="GO:0000398">
    <property type="term" value="P:mRNA splicing, via spliceosome"/>
    <property type="evidence" value="ECO:0007669"/>
    <property type="project" value="TreeGrafter"/>
</dbReference>
<evidence type="ECO:0000256" key="2">
    <source>
        <dbReference type="ARBA" id="ARBA00023242"/>
    </source>
</evidence>